<dbReference type="GO" id="GO:0000981">
    <property type="term" value="F:DNA-binding transcription factor activity, RNA polymerase II-specific"/>
    <property type="evidence" value="ECO:0007669"/>
    <property type="project" value="InterPro"/>
</dbReference>
<dbReference type="GO" id="GO:0000435">
    <property type="term" value="P:positive regulation of transcription from RNA polymerase II promoter by galactose"/>
    <property type="evidence" value="ECO:0007669"/>
    <property type="project" value="TreeGrafter"/>
</dbReference>
<evidence type="ECO:0000313" key="7">
    <source>
        <dbReference type="EMBL" id="ORY59265.1"/>
    </source>
</evidence>
<dbReference type="GO" id="GO:0006351">
    <property type="term" value="P:DNA-templated transcription"/>
    <property type="evidence" value="ECO:0007669"/>
    <property type="project" value="InterPro"/>
</dbReference>
<dbReference type="InterPro" id="IPR001138">
    <property type="entry name" value="Zn2Cys6_DnaBD"/>
</dbReference>
<dbReference type="Gene3D" id="4.10.240.10">
    <property type="entry name" value="Zn(2)-C6 fungal-type DNA-binding domain"/>
    <property type="match status" value="1"/>
</dbReference>
<feature type="region of interest" description="Disordered" evidence="5">
    <location>
        <begin position="137"/>
        <end position="220"/>
    </location>
</feature>
<evidence type="ECO:0000256" key="4">
    <source>
        <dbReference type="ARBA" id="ARBA00023242"/>
    </source>
</evidence>
<feature type="compositionally biased region" description="Polar residues" evidence="5">
    <location>
        <begin position="686"/>
        <end position="696"/>
    </location>
</feature>
<evidence type="ECO:0000256" key="2">
    <source>
        <dbReference type="ARBA" id="ARBA00023015"/>
    </source>
</evidence>
<dbReference type="RefSeq" id="XP_040711959.1">
    <property type="nucleotide sequence ID" value="XM_040865550.1"/>
</dbReference>
<proteinExistence type="predicted"/>
<comment type="caution">
    <text evidence="7">The sequence shown here is derived from an EMBL/GenBank/DDBJ whole genome shotgun (WGS) entry which is preliminary data.</text>
</comment>
<keyword evidence="3" id="KW-0804">Transcription</keyword>
<keyword evidence="1" id="KW-0479">Metal-binding</keyword>
<organism evidence="7 8">
    <name type="scientific">Pseudomassariella vexata</name>
    <dbReference type="NCBI Taxonomy" id="1141098"/>
    <lineage>
        <taxon>Eukaryota</taxon>
        <taxon>Fungi</taxon>
        <taxon>Dikarya</taxon>
        <taxon>Ascomycota</taxon>
        <taxon>Pezizomycotina</taxon>
        <taxon>Sordariomycetes</taxon>
        <taxon>Xylariomycetidae</taxon>
        <taxon>Amphisphaeriales</taxon>
        <taxon>Pseudomassariaceae</taxon>
        <taxon>Pseudomassariella</taxon>
    </lineage>
</organism>
<gene>
    <name evidence="7" type="ORF">BCR38DRAFT_67224</name>
</gene>
<dbReference type="CDD" id="cd12148">
    <property type="entry name" value="fungal_TF_MHR"/>
    <property type="match status" value="1"/>
</dbReference>
<protein>
    <submittedName>
        <fullName evidence="7">Fungal-specific transcription factor domain-domain-containing protein</fullName>
    </submittedName>
</protein>
<dbReference type="InParanoid" id="A0A1Y2DKI3"/>
<dbReference type="InterPro" id="IPR036864">
    <property type="entry name" value="Zn2-C6_fun-type_DNA-bd_sf"/>
</dbReference>
<dbReference type="Proteomes" id="UP000193689">
    <property type="component" value="Unassembled WGS sequence"/>
</dbReference>
<evidence type="ECO:0000256" key="5">
    <source>
        <dbReference type="SAM" id="MobiDB-lite"/>
    </source>
</evidence>
<dbReference type="PROSITE" id="PS50048">
    <property type="entry name" value="ZN2_CY6_FUNGAL_2"/>
    <property type="match status" value="1"/>
</dbReference>
<dbReference type="Pfam" id="PF04082">
    <property type="entry name" value="Fungal_trans"/>
    <property type="match status" value="1"/>
</dbReference>
<dbReference type="GO" id="GO:0005634">
    <property type="term" value="C:nucleus"/>
    <property type="evidence" value="ECO:0007669"/>
    <property type="project" value="TreeGrafter"/>
</dbReference>
<dbReference type="PROSITE" id="PS00463">
    <property type="entry name" value="ZN2_CY6_FUNGAL_1"/>
    <property type="match status" value="1"/>
</dbReference>
<name>A0A1Y2DKI3_9PEZI</name>
<dbReference type="InterPro" id="IPR051127">
    <property type="entry name" value="Fungal_SecMet_Regulators"/>
</dbReference>
<dbReference type="CDD" id="cd14654">
    <property type="entry name" value="ZIP_Gal4"/>
    <property type="match status" value="1"/>
</dbReference>
<evidence type="ECO:0000256" key="3">
    <source>
        <dbReference type="ARBA" id="ARBA00023163"/>
    </source>
</evidence>
<dbReference type="SMART" id="SM00906">
    <property type="entry name" value="Fungal_trans"/>
    <property type="match status" value="1"/>
</dbReference>
<evidence type="ECO:0000313" key="8">
    <source>
        <dbReference type="Proteomes" id="UP000193689"/>
    </source>
</evidence>
<dbReference type="PANTHER" id="PTHR47424:SF2">
    <property type="entry name" value="TRANSCRIPTION FACTOR DOMAIN-CONTAINING PROTEIN-RELATED"/>
    <property type="match status" value="1"/>
</dbReference>
<evidence type="ECO:0000259" key="6">
    <source>
        <dbReference type="PROSITE" id="PS50048"/>
    </source>
</evidence>
<keyword evidence="8" id="KW-1185">Reference proteome</keyword>
<keyword evidence="2" id="KW-0805">Transcription regulation</keyword>
<dbReference type="GO" id="GO:0008270">
    <property type="term" value="F:zinc ion binding"/>
    <property type="evidence" value="ECO:0007669"/>
    <property type="project" value="InterPro"/>
</dbReference>
<dbReference type="SMART" id="SM00066">
    <property type="entry name" value="GAL4"/>
    <property type="match status" value="1"/>
</dbReference>
<dbReference type="AlphaFoldDB" id="A0A1Y2DKI3"/>
<dbReference type="OrthoDB" id="3364175at2759"/>
<dbReference type="InterPro" id="IPR005600">
    <property type="entry name" value="Gal4_dimer_dom"/>
</dbReference>
<sequence length="788" mass="88062">MATFAGVAESDLDLPLGVADQSCKECRRRKARCDKAMPTCTLCIKYGRHCLYEKHSRTPLTRRHLTEVEERLERAEALIRRMRRNETNGQQPTSERTFILPQQVSPSRQGIDFDFGDLNHRELGFSAPLTSQTIGVSGKVNRPVAPSSNPSSAQIHARPTYRPRSVPLHDYQGTQDSVDPKPSHGLVETPPRDDFEWDELDTSNTQSPGSNAVAETGEEDQIKDGMASLTVTESETGYLGVASGAALLRFIEPNARPITVPASSQYRRAPSLLAQPDPSQHIVDSMIDAYFSGYHLSYPIIHEPTFRAQYSEVIPQPHGRSWQILAYIVAALGVFCSATSVGSLDLELFARARSMLSFDFLETGNLTLLQALTLISNYQQKRDKPNSGYNYLGLAVRMATGLGLHKEFPGWNISPLNMEIRRRVWWSLCVFDVGATITFSRPMVWPYDGVEVAFPMNVTDRELTANSKTYPRGNTGITPYTAVGTQARFHVATNDIYSRVISKPFPSSGELLRMDAECIESWLASLPPCFTEGSIVPSKYALAHAVMQWRYRNLRIIMYRPFVIRKALNTRQGRVEDSAADLKAYSRCLADAKFTIESISKFWDENEHNRLAAWYALYFLFQAALIPCICLRNAPLTPDSPSWSEQISMTLRTIKAMALINPSSARSYQVIVDLCGQYLRDPQSVSIPLSSQQNPQDVAHEPNNLERGPESNIAADPNVIFTQTPNGEQLGPIDESPQTQINQVFPMMWPNVTALEAADEIMGDDAWLEFLRAGDGGVVGDRPVWEER</sequence>
<dbReference type="CDD" id="cd00067">
    <property type="entry name" value="GAL4"/>
    <property type="match status" value="1"/>
</dbReference>
<dbReference type="SUPFAM" id="SSF57701">
    <property type="entry name" value="Zn2/Cys6 DNA-binding domain"/>
    <property type="match status" value="1"/>
</dbReference>
<feature type="compositionally biased region" description="Basic and acidic residues" evidence="5">
    <location>
        <begin position="698"/>
        <end position="709"/>
    </location>
</feature>
<accession>A0A1Y2DKI3</accession>
<dbReference type="GeneID" id="63781762"/>
<reference evidence="7 8" key="1">
    <citation type="submission" date="2016-07" db="EMBL/GenBank/DDBJ databases">
        <title>Pervasive Adenine N6-methylation of Active Genes in Fungi.</title>
        <authorList>
            <consortium name="DOE Joint Genome Institute"/>
            <person name="Mondo S.J."/>
            <person name="Dannebaum R.O."/>
            <person name="Kuo R.C."/>
            <person name="Labutti K."/>
            <person name="Haridas S."/>
            <person name="Kuo A."/>
            <person name="Salamov A."/>
            <person name="Ahrendt S.R."/>
            <person name="Lipzen A."/>
            <person name="Sullivan W."/>
            <person name="Andreopoulos W.B."/>
            <person name="Clum A."/>
            <person name="Lindquist E."/>
            <person name="Daum C."/>
            <person name="Ramamoorthy G.K."/>
            <person name="Gryganskyi A."/>
            <person name="Culley D."/>
            <person name="Magnuson J.K."/>
            <person name="James T.Y."/>
            <person name="O'Malley M.A."/>
            <person name="Stajich J.E."/>
            <person name="Spatafora J.W."/>
            <person name="Visel A."/>
            <person name="Grigoriev I.V."/>
        </authorList>
    </citation>
    <scope>NUCLEOTIDE SEQUENCE [LARGE SCALE GENOMIC DNA]</scope>
    <source>
        <strain evidence="7 8">CBS 129021</strain>
    </source>
</reference>
<dbReference type="PANTHER" id="PTHR47424">
    <property type="entry name" value="REGULATORY PROTEIN GAL4"/>
    <property type="match status" value="1"/>
</dbReference>
<dbReference type="FunCoup" id="A0A1Y2DKI3">
    <property type="interactions" value="753"/>
</dbReference>
<dbReference type="Pfam" id="PF00172">
    <property type="entry name" value="Zn_clus"/>
    <property type="match status" value="1"/>
</dbReference>
<feature type="domain" description="Zn(2)-C6 fungal-type" evidence="6">
    <location>
        <begin position="22"/>
        <end position="52"/>
    </location>
</feature>
<feature type="region of interest" description="Disordered" evidence="5">
    <location>
        <begin position="686"/>
        <end position="712"/>
    </location>
</feature>
<dbReference type="GO" id="GO:0000978">
    <property type="term" value="F:RNA polymerase II cis-regulatory region sequence-specific DNA binding"/>
    <property type="evidence" value="ECO:0007669"/>
    <property type="project" value="TreeGrafter"/>
</dbReference>
<keyword evidence="4" id="KW-0539">Nucleus</keyword>
<dbReference type="InterPro" id="IPR007219">
    <property type="entry name" value="XnlR_reg_dom"/>
</dbReference>
<evidence type="ECO:0000256" key="1">
    <source>
        <dbReference type="ARBA" id="ARBA00022723"/>
    </source>
</evidence>
<dbReference type="EMBL" id="MCFJ01000014">
    <property type="protein sequence ID" value="ORY59265.1"/>
    <property type="molecule type" value="Genomic_DNA"/>
</dbReference>